<accession>T1A7X5</accession>
<dbReference type="AlphaFoldDB" id="T1A7X5"/>
<organism evidence="1">
    <name type="scientific">mine drainage metagenome</name>
    <dbReference type="NCBI Taxonomy" id="410659"/>
    <lineage>
        <taxon>unclassified sequences</taxon>
        <taxon>metagenomes</taxon>
        <taxon>ecological metagenomes</taxon>
    </lineage>
</organism>
<dbReference type="EMBL" id="AUZX01009123">
    <property type="protein sequence ID" value="EQD52948.1"/>
    <property type="molecule type" value="Genomic_DNA"/>
</dbReference>
<comment type="caution">
    <text evidence="1">The sequence shown here is derived from an EMBL/GenBank/DDBJ whole genome shotgun (WGS) entry which is preliminary data.</text>
</comment>
<name>T1A7X5_9ZZZZ</name>
<protein>
    <submittedName>
        <fullName evidence="1">Transposase</fullName>
    </submittedName>
</protein>
<sequence>PEQIQRRMKLENTLVISHETIYGHIYAAKPMEVHSMSISTARRNGANAYGSGEERRGMIKNRVSIDNRPAVVGERKYR</sequence>
<reference evidence="1" key="2">
    <citation type="journal article" date="2014" name="ISME J.">
        <title>Microbial stratification in low pH oxic and suboxic macroscopic growths along an acid mine drainage.</title>
        <authorList>
            <person name="Mendez-Garcia C."/>
            <person name="Mesa V."/>
            <person name="Sprenger R.R."/>
            <person name="Richter M."/>
            <person name="Diez M.S."/>
            <person name="Solano J."/>
            <person name="Bargiela R."/>
            <person name="Golyshina O.V."/>
            <person name="Manteca A."/>
            <person name="Ramos J.L."/>
            <person name="Gallego J.R."/>
            <person name="Llorente I."/>
            <person name="Martins Dos Santos V.A."/>
            <person name="Jensen O.N."/>
            <person name="Pelaez A.I."/>
            <person name="Sanchez J."/>
            <person name="Ferrer M."/>
        </authorList>
    </citation>
    <scope>NUCLEOTIDE SEQUENCE</scope>
</reference>
<reference evidence="1" key="1">
    <citation type="submission" date="2013-08" db="EMBL/GenBank/DDBJ databases">
        <authorList>
            <person name="Mendez C."/>
            <person name="Richter M."/>
            <person name="Ferrer M."/>
            <person name="Sanchez J."/>
        </authorList>
    </citation>
    <scope>NUCLEOTIDE SEQUENCE</scope>
</reference>
<gene>
    <name evidence="1" type="ORF">B1A_12549</name>
</gene>
<proteinExistence type="predicted"/>
<feature type="non-terminal residue" evidence="1">
    <location>
        <position position="1"/>
    </location>
</feature>
<evidence type="ECO:0000313" key="1">
    <source>
        <dbReference type="EMBL" id="EQD52948.1"/>
    </source>
</evidence>